<sequence length="103" mass="11510">QQDNVRHDPVAVPTHASPFADEATETLFFNALAAVREDGLLPAGYGVRVGEDVDAYENEEAIRLGCRGTKELIITLPKYIWQPRAELWAQGLHLITYLLYDNA</sequence>
<dbReference type="EMBL" id="KV427613">
    <property type="protein sequence ID" value="KZT08990.1"/>
    <property type="molecule type" value="Genomic_DNA"/>
</dbReference>
<feature type="non-terminal residue" evidence="1">
    <location>
        <position position="1"/>
    </location>
</feature>
<keyword evidence="2" id="KW-1185">Reference proteome</keyword>
<dbReference type="InParanoid" id="A0A165FHS1"/>
<dbReference type="RefSeq" id="XP_040766730.1">
    <property type="nucleotide sequence ID" value="XM_040904085.1"/>
</dbReference>
<evidence type="ECO:0000313" key="2">
    <source>
        <dbReference type="Proteomes" id="UP000076871"/>
    </source>
</evidence>
<accession>A0A165FHS1</accession>
<dbReference type="AlphaFoldDB" id="A0A165FHS1"/>
<protein>
    <submittedName>
        <fullName evidence="1">Uncharacterized protein</fullName>
    </submittedName>
</protein>
<name>A0A165FHS1_9APHY</name>
<evidence type="ECO:0000313" key="1">
    <source>
        <dbReference type="EMBL" id="KZT08990.1"/>
    </source>
</evidence>
<reference evidence="1 2" key="1">
    <citation type="journal article" date="2016" name="Mol. Biol. Evol.">
        <title>Comparative Genomics of Early-Diverging Mushroom-Forming Fungi Provides Insights into the Origins of Lignocellulose Decay Capabilities.</title>
        <authorList>
            <person name="Nagy L.G."/>
            <person name="Riley R."/>
            <person name="Tritt A."/>
            <person name="Adam C."/>
            <person name="Daum C."/>
            <person name="Floudas D."/>
            <person name="Sun H."/>
            <person name="Yadav J.S."/>
            <person name="Pangilinan J."/>
            <person name="Larsson K.H."/>
            <person name="Matsuura K."/>
            <person name="Barry K."/>
            <person name="Labutti K."/>
            <person name="Kuo R."/>
            <person name="Ohm R.A."/>
            <person name="Bhattacharya S.S."/>
            <person name="Shirouzu T."/>
            <person name="Yoshinaga Y."/>
            <person name="Martin F.M."/>
            <person name="Grigoriev I.V."/>
            <person name="Hibbett D.S."/>
        </authorList>
    </citation>
    <scope>NUCLEOTIDE SEQUENCE [LARGE SCALE GENOMIC DNA]</scope>
    <source>
        <strain evidence="1 2">93-53</strain>
    </source>
</reference>
<dbReference type="Proteomes" id="UP000076871">
    <property type="component" value="Unassembled WGS sequence"/>
</dbReference>
<gene>
    <name evidence="1" type="ORF">LAESUDRAFT_648087</name>
</gene>
<dbReference type="STRING" id="1314785.A0A165FHS1"/>
<dbReference type="GeneID" id="63821115"/>
<proteinExistence type="predicted"/>
<dbReference type="OrthoDB" id="2792799at2759"/>
<organism evidence="1 2">
    <name type="scientific">Laetiporus sulphureus 93-53</name>
    <dbReference type="NCBI Taxonomy" id="1314785"/>
    <lineage>
        <taxon>Eukaryota</taxon>
        <taxon>Fungi</taxon>
        <taxon>Dikarya</taxon>
        <taxon>Basidiomycota</taxon>
        <taxon>Agaricomycotina</taxon>
        <taxon>Agaricomycetes</taxon>
        <taxon>Polyporales</taxon>
        <taxon>Laetiporus</taxon>
    </lineage>
</organism>